<dbReference type="EMBL" id="JAEMHM010000020">
    <property type="protein sequence ID" value="MBJ6727109.1"/>
    <property type="molecule type" value="Genomic_DNA"/>
</dbReference>
<evidence type="ECO:0000313" key="1">
    <source>
        <dbReference type="EMBL" id="MBJ6727109.1"/>
    </source>
</evidence>
<sequence>MVAVLKKCLPMESGALFCFLSLNHPSAEVLGKGAANFLRVFRGKLGRKIADAIVVIQKSHGSVVPVTPTIPEQGAAGLPDAFAVGDVMRWKFMLFYVLRQKPGPRQTGGFCLPKMTKL</sequence>
<protein>
    <submittedName>
        <fullName evidence="1">Uncharacterized protein</fullName>
    </submittedName>
</protein>
<proteinExistence type="predicted"/>
<gene>
    <name evidence="1" type="ORF">JFN93_20555</name>
</gene>
<name>A0A8J7SCE1_9BACT</name>
<evidence type="ECO:0000313" key="2">
    <source>
        <dbReference type="Proteomes" id="UP000636888"/>
    </source>
</evidence>
<dbReference type="RefSeq" id="WP_199386024.1">
    <property type="nucleotide sequence ID" value="NZ_JAEMHM010000020.1"/>
</dbReference>
<dbReference type="Proteomes" id="UP000636888">
    <property type="component" value="Unassembled WGS sequence"/>
</dbReference>
<keyword evidence="2" id="KW-1185">Reference proteome</keyword>
<dbReference type="AlphaFoldDB" id="A0A8J7SCE1"/>
<comment type="caution">
    <text evidence="1">The sequence shown here is derived from an EMBL/GenBank/DDBJ whole genome shotgun (WGS) entry which is preliminary data.</text>
</comment>
<accession>A0A8J7SCE1</accession>
<reference evidence="1" key="1">
    <citation type="submission" date="2020-12" db="EMBL/GenBank/DDBJ databases">
        <title>Geomonas sp. Red875, isolated from river sediment.</title>
        <authorList>
            <person name="Xu Z."/>
            <person name="Zhang Z."/>
            <person name="Masuda Y."/>
            <person name="Itoh H."/>
            <person name="Senoo K."/>
        </authorList>
    </citation>
    <scope>NUCLEOTIDE SEQUENCE</scope>
    <source>
        <strain evidence="1">Red875</strain>
    </source>
</reference>
<organism evidence="1 2">
    <name type="scientific">Geomesophilobacter sediminis</name>
    <dbReference type="NCBI Taxonomy" id="2798584"/>
    <lineage>
        <taxon>Bacteria</taxon>
        <taxon>Pseudomonadati</taxon>
        <taxon>Thermodesulfobacteriota</taxon>
        <taxon>Desulfuromonadia</taxon>
        <taxon>Geobacterales</taxon>
        <taxon>Geobacteraceae</taxon>
        <taxon>Geomesophilobacter</taxon>
    </lineage>
</organism>